<evidence type="ECO:0000256" key="2">
    <source>
        <dbReference type="ARBA" id="ARBA00022692"/>
    </source>
</evidence>
<keyword evidence="4 5" id="KW-0472">Membrane</keyword>
<proteinExistence type="predicted"/>
<accession>A0A1W2G5E1</accession>
<dbReference type="RefSeq" id="WP_084370591.1">
    <property type="nucleotide sequence ID" value="NZ_FWYF01000001.1"/>
</dbReference>
<dbReference type="Proteomes" id="UP000192472">
    <property type="component" value="Unassembled WGS sequence"/>
</dbReference>
<organism evidence="7 8">
    <name type="scientific">Reichenbachiella faecimaris</name>
    <dbReference type="NCBI Taxonomy" id="692418"/>
    <lineage>
        <taxon>Bacteria</taxon>
        <taxon>Pseudomonadati</taxon>
        <taxon>Bacteroidota</taxon>
        <taxon>Cytophagia</taxon>
        <taxon>Cytophagales</taxon>
        <taxon>Reichenbachiellaceae</taxon>
        <taxon>Reichenbachiella</taxon>
    </lineage>
</organism>
<feature type="transmembrane region" description="Helical" evidence="5">
    <location>
        <begin position="109"/>
        <end position="128"/>
    </location>
</feature>
<dbReference type="InterPro" id="IPR035952">
    <property type="entry name" value="Rhomboid-like_sf"/>
</dbReference>
<dbReference type="SUPFAM" id="SSF144091">
    <property type="entry name" value="Rhomboid-like"/>
    <property type="match status" value="1"/>
</dbReference>
<keyword evidence="7" id="KW-0378">Hydrolase</keyword>
<dbReference type="GO" id="GO:0004252">
    <property type="term" value="F:serine-type endopeptidase activity"/>
    <property type="evidence" value="ECO:0007669"/>
    <property type="project" value="InterPro"/>
</dbReference>
<dbReference type="OrthoDB" id="465874at2"/>
<sequence>MYTRYRADIIYPLRLTFVIWLVFTFQFYSHVDLGFLGIYPRTIEGLVGIITGPLVHGNTQHILSNTLPLLFLGVTIFIFYNRIALWVFANCYILTGILVWFFGRPFYHIGASGLIYGLAFFLISFGLFRKDFRSLAISIIVVILYGGLVYGMLPTVSNISWESHAFGASVGIGLAFMYRNTRKLD</sequence>
<protein>
    <submittedName>
        <fullName evidence="7">Membrane associated serine protease, rhomboid family</fullName>
    </submittedName>
</protein>
<keyword evidence="7" id="KW-0645">Protease</keyword>
<evidence type="ECO:0000256" key="4">
    <source>
        <dbReference type="ARBA" id="ARBA00023136"/>
    </source>
</evidence>
<evidence type="ECO:0000259" key="6">
    <source>
        <dbReference type="Pfam" id="PF01694"/>
    </source>
</evidence>
<dbReference type="GO" id="GO:0006508">
    <property type="term" value="P:proteolysis"/>
    <property type="evidence" value="ECO:0007669"/>
    <property type="project" value="UniProtKB-KW"/>
</dbReference>
<dbReference type="GO" id="GO:0016020">
    <property type="term" value="C:membrane"/>
    <property type="evidence" value="ECO:0007669"/>
    <property type="project" value="UniProtKB-SubCell"/>
</dbReference>
<comment type="subcellular location">
    <subcellularLocation>
        <location evidence="1">Membrane</location>
        <topology evidence="1">Multi-pass membrane protein</topology>
    </subcellularLocation>
</comment>
<keyword evidence="8" id="KW-1185">Reference proteome</keyword>
<evidence type="ECO:0000313" key="7">
    <source>
        <dbReference type="EMBL" id="SMD31899.1"/>
    </source>
</evidence>
<feature type="transmembrane region" description="Helical" evidence="5">
    <location>
        <begin position="135"/>
        <end position="153"/>
    </location>
</feature>
<name>A0A1W2G5E1_REIFA</name>
<dbReference type="InterPro" id="IPR022764">
    <property type="entry name" value="Peptidase_S54_rhomboid_dom"/>
</dbReference>
<feature type="transmembrane region" description="Helical" evidence="5">
    <location>
        <begin position="159"/>
        <end position="178"/>
    </location>
</feature>
<keyword evidence="2 5" id="KW-0812">Transmembrane</keyword>
<evidence type="ECO:0000256" key="5">
    <source>
        <dbReference type="SAM" id="Phobius"/>
    </source>
</evidence>
<dbReference type="AlphaFoldDB" id="A0A1W2G5E1"/>
<feature type="transmembrane region" description="Helical" evidence="5">
    <location>
        <begin position="62"/>
        <end position="80"/>
    </location>
</feature>
<dbReference type="Pfam" id="PF01694">
    <property type="entry name" value="Rhomboid"/>
    <property type="match status" value="1"/>
</dbReference>
<keyword evidence="3 5" id="KW-1133">Transmembrane helix</keyword>
<dbReference type="Gene3D" id="1.20.1540.10">
    <property type="entry name" value="Rhomboid-like"/>
    <property type="match status" value="1"/>
</dbReference>
<evidence type="ECO:0000256" key="3">
    <source>
        <dbReference type="ARBA" id="ARBA00022989"/>
    </source>
</evidence>
<reference evidence="7 8" key="1">
    <citation type="submission" date="2017-04" db="EMBL/GenBank/DDBJ databases">
        <authorList>
            <person name="Afonso C.L."/>
            <person name="Miller P.J."/>
            <person name="Scott M.A."/>
            <person name="Spackman E."/>
            <person name="Goraichik I."/>
            <person name="Dimitrov K.M."/>
            <person name="Suarez D.L."/>
            <person name="Swayne D.E."/>
        </authorList>
    </citation>
    <scope>NUCLEOTIDE SEQUENCE [LARGE SCALE GENOMIC DNA]</scope>
    <source>
        <strain evidence="7 8">DSM 26133</strain>
    </source>
</reference>
<evidence type="ECO:0000313" key="8">
    <source>
        <dbReference type="Proteomes" id="UP000192472"/>
    </source>
</evidence>
<feature type="transmembrane region" description="Helical" evidence="5">
    <location>
        <begin position="12"/>
        <end position="31"/>
    </location>
</feature>
<feature type="domain" description="Peptidase S54 rhomboid" evidence="6">
    <location>
        <begin position="47"/>
        <end position="179"/>
    </location>
</feature>
<dbReference type="EMBL" id="FWYF01000001">
    <property type="protein sequence ID" value="SMD31899.1"/>
    <property type="molecule type" value="Genomic_DNA"/>
</dbReference>
<dbReference type="STRING" id="692418.SAMN04488029_0237"/>
<feature type="transmembrane region" description="Helical" evidence="5">
    <location>
        <begin position="85"/>
        <end position="103"/>
    </location>
</feature>
<evidence type="ECO:0000256" key="1">
    <source>
        <dbReference type="ARBA" id="ARBA00004141"/>
    </source>
</evidence>
<gene>
    <name evidence="7" type="ORF">SAMN04488029_0237</name>
</gene>